<dbReference type="AlphaFoldDB" id="A0A4Y2CVH4"/>
<gene>
    <name evidence="1" type="ORF">AVEN_210359_1</name>
</gene>
<protein>
    <submittedName>
        <fullName evidence="1">Uncharacterized protein</fullName>
    </submittedName>
</protein>
<name>A0A4Y2CVH4_ARAVE</name>
<evidence type="ECO:0000313" key="1">
    <source>
        <dbReference type="EMBL" id="GBM07708.1"/>
    </source>
</evidence>
<reference evidence="1 2" key="1">
    <citation type="journal article" date="2019" name="Sci. Rep.">
        <title>Orb-weaving spider Araneus ventricosus genome elucidates the spidroin gene catalogue.</title>
        <authorList>
            <person name="Kono N."/>
            <person name="Nakamura H."/>
            <person name="Ohtoshi R."/>
            <person name="Moran D.A.P."/>
            <person name="Shinohara A."/>
            <person name="Yoshida Y."/>
            <person name="Fujiwara M."/>
            <person name="Mori M."/>
            <person name="Tomita M."/>
            <person name="Arakawa K."/>
        </authorList>
    </citation>
    <scope>NUCLEOTIDE SEQUENCE [LARGE SCALE GENOMIC DNA]</scope>
</reference>
<dbReference type="Proteomes" id="UP000499080">
    <property type="component" value="Unassembled WGS sequence"/>
</dbReference>
<proteinExistence type="predicted"/>
<evidence type="ECO:0000313" key="2">
    <source>
        <dbReference type="Proteomes" id="UP000499080"/>
    </source>
</evidence>
<accession>A0A4Y2CVH4</accession>
<comment type="caution">
    <text evidence="1">The sequence shown here is derived from an EMBL/GenBank/DDBJ whole genome shotgun (WGS) entry which is preliminary data.</text>
</comment>
<keyword evidence="2" id="KW-1185">Reference proteome</keyword>
<sequence>MSILLEGVTQGSPSINGKFVVYTVDEDVDKPPYPGPSTNGKFVVYTVDENVDKPPYPGSRTNGKLKVLAIMF</sequence>
<organism evidence="1 2">
    <name type="scientific">Araneus ventricosus</name>
    <name type="common">Orbweaver spider</name>
    <name type="synonym">Epeira ventricosa</name>
    <dbReference type="NCBI Taxonomy" id="182803"/>
    <lineage>
        <taxon>Eukaryota</taxon>
        <taxon>Metazoa</taxon>
        <taxon>Ecdysozoa</taxon>
        <taxon>Arthropoda</taxon>
        <taxon>Chelicerata</taxon>
        <taxon>Arachnida</taxon>
        <taxon>Araneae</taxon>
        <taxon>Araneomorphae</taxon>
        <taxon>Entelegynae</taxon>
        <taxon>Araneoidea</taxon>
        <taxon>Araneidae</taxon>
        <taxon>Araneus</taxon>
    </lineage>
</organism>
<dbReference type="EMBL" id="BGPR01087581">
    <property type="protein sequence ID" value="GBM07708.1"/>
    <property type="molecule type" value="Genomic_DNA"/>
</dbReference>